<dbReference type="InterPro" id="IPR003593">
    <property type="entry name" value="AAA+_ATPase"/>
</dbReference>
<evidence type="ECO:0000256" key="8">
    <source>
        <dbReference type="ARBA" id="ARBA00022970"/>
    </source>
</evidence>
<gene>
    <name evidence="14" type="ORF">FC83_GL002797</name>
</gene>
<feature type="transmembrane region" description="Helical" evidence="12">
    <location>
        <begin position="504"/>
        <end position="521"/>
    </location>
</feature>
<dbReference type="GO" id="GO:0005524">
    <property type="term" value="F:ATP binding"/>
    <property type="evidence" value="ECO:0007669"/>
    <property type="project" value="UniProtKB-KW"/>
</dbReference>
<comment type="similarity">
    <text evidence="11">Belongs to the ABC transporter superfamily. Macrolide exporter (TC 3.A.1.122) family.</text>
</comment>
<dbReference type="EMBL" id="AZGA01000049">
    <property type="protein sequence ID" value="KRM33546.1"/>
    <property type="molecule type" value="Genomic_DNA"/>
</dbReference>
<evidence type="ECO:0000256" key="3">
    <source>
        <dbReference type="ARBA" id="ARBA00022475"/>
    </source>
</evidence>
<evidence type="ECO:0000256" key="4">
    <source>
        <dbReference type="ARBA" id="ARBA00022519"/>
    </source>
</evidence>
<keyword evidence="4" id="KW-0997">Cell inner membrane</keyword>
<evidence type="ECO:0000256" key="5">
    <source>
        <dbReference type="ARBA" id="ARBA00022692"/>
    </source>
</evidence>
<protein>
    <recommendedName>
        <fullName evidence="13">ABC transporter domain-containing protein</fullName>
    </recommendedName>
</protein>
<keyword evidence="6" id="KW-0547">Nucleotide-binding</keyword>
<evidence type="ECO:0000256" key="9">
    <source>
        <dbReference type="ARBA" id="ARBA00022989"/>
    </source>
</evidence>
<keyword evidence="10 12" id="KW-0472">Membrane</keyword>
<sequence>MKGAEVLSYLALKNIHKSYFLNKTEFKVLKGINLDFDKGEFVSILGESGGGKSTLLNIIGGLDHKYNGEVILQGKSLKHSSEKQLDRFRSQTVGFIFQSFNLISHLTNLENVMVPLEMTNLSRKAREERAEKLLDQVGLAEHIHKHPNQLSGGQKQRVAIARALAADPDIIIADEPTGALDSQNTEEVLKILEDIAQDDKLVICVTHSEEVASHGTRIVRLVDGQIAQEKTLKPPYECPQKKKPFKPGHLSFRGAVVMALQHMRYNLKRNLLIIFGVSIGIFSVITMLSLGKGVQGYIGGQIGSQVNPNTIQINKTVDTSDGTTPGPTAYDLHEADLAKFKKIKNVTQVEKGYFASSGAQVVYGKKNATIQLFQTMNKTQKAKDIKTGHTPGTNEVLLTKATAKVLNKANYKAVVGKDVTLYVNTVDAQSQPVRLQQKVKVSGIISSGSDATSYGTLEKMFQAQQLKLRPNFVALTVNKTQNVKAVQNKVKSFTKKVHGKTKKAYSIIGVGAVLDTMNTYISLASYVLAAIAGISLLVSAIMIIVVLYISVAERTKEIGILRAIGARKKDVRHLFTSEAFFLGLFGSIVGAAFSGIIAYIVNPIALKHIHMAILQVTPGYVIFGLVVSVVISLGAALAPSRKAARIDPIESLSAD</sequence>
<feature type="transmembrane region" description="Helical" evidence="12">
    <location>
        <begin position="527"/>
        <end position="552"/>
    </location>
</feature>
<keyword evidence="3" id="KW-1003">Cell membrane</keyword>
<evidence type="ECO:0000256" key="2">
    <source>
        <dbReference type="ARBA" id="ARBA00022448"/>
    </source>
</evidence>
<keyword evidence="9 12" id="KW-1133">Transmembrane helix</keyword>
<dbReference type="Pfam" id="PF02687">
    <property type="entry name" value="FtsX"/>
    <property type="match status" value="1"/>
</dbReference>
<dbReference type="InterPro" id="IPR017871">
    <property type="entry name" value="ABC_transporter-like_CS"/>
</dbReference>
<dbReference type="Gene3D" id="3.40.50.300">
    <property type="entry name" value="P-loop containing nucleotide triphosphate hydrolases"/>
    <property type="match status" value="1"/>
</dbReference>
<dbReference type="SMART" id="SM00382">
    <property type="entry name" value="AAA"/>
    <property type="match status" value="1"/>
</dbReference>
<keyword evidence="5 12" id="KW-0812">Transmembrane</keyword>
<dbReference type="InterPro" id="IPR027417">
    <property type="entry name" value="P-loop_NTPase"/>
</dbReference>
<dbReference type="PROSITE" id="PS00211">
    <property type="entry name" value="ABC_TRANSPORTER_1"/>
    <property type="match status" value="1"/>
</dbReference>
<feature type="transmembrane region" description="Helical" evidence="12">
    <location>
        <begin position="573"/>
        <end position="600"/>
    </location>
</feature>
<dbReference type="GO" id="GO:0098796">
    <property type="term" value="C:membrane protein complex"/>
    <property type="evidence" value="ECO:0007669"/>
    <property type="project" value="UniProtKB-ARBA"/>
</dbReference>
<organism evidence="14 15">
    <name type="scientific">Agrilactobacillus composti DSM 18527 = JCM 14202</name>
    <dbReference type="NCBI Taxonomy" id="1423734"/>
    <lineage>
        <taxon>Bacteria</taxon>
        <taxon>Bacillati</taxon>
        <taxon>Bacillota</taxon>
        <taxon>Bacilli</taxon>
        <taxon>Lactobacillales</taxon>
        <taxon>Lactobacillaceae</taxon>
        <taxon>Agrilactobacillus</taxon>
    </lineage>
</organism>
<dbReference type="CDD" id="cd03255">
    <property type="entry name" value="ABC_MJ0796_LolCDE_FtsE"/>
    <property type="match status" value="1"/>
</dbReference>
<dbReference type="InterPro" id="IPR003838">
    <property type="entry name" value="ABC3_permease_C"/>
</dbReference>
<evidence type="ECO:0000256" key="12">
    <source>
        <dbReference type="SAM" id="Phobius"/>
    </source>
</evidence>
<comment type="subcellular location">
    <subcellularLocation>
        <location evidence="1">Cell inner membrane</location>
        <topology evidence="1">Multi-pass membrane protein</topology>
    </subcellularLocation>
</comment>
<reference evidence="14 15" key="1">
    <citation type="journal article" date="2015" name="Genome Announc.">
        <title>Expanding the biotechnology potential of lactobacilli through comparative genomics of 213 strains and associated genera.</title>
        <authorList>
            <person name="Sun Z."/>
            <person name="Harris H.M."/>
            <person name="McCann A."/>
            <person name="Guo C."/>
            <person name="Argimon S."/>
            <person name="Zhang W."/>
            <person name="Yang X."/>
            <person name="Jeffery I.B."/>
            <person name="Cooney J.C."/>
            <person name="Kagawa T.F."/>
            <person name="Liu W."/>
            <person name="Song Y."/>
            <person name="Salvetti E."/>
            <person name="Wrobel A."/>
            <person name="Rasinkangas P."/>
            <person name="Parkhill J."/>
            <person name="Rea M.C."/>
            <person name="O'Sullivan O."/>
            <person name="Ritari J."/>
            <person name="Douillard F.P."/>
            <person name="Paul Ross R."/>
            <person name="Yang R."/>
            <person name="Briner A.E."/>
            <person name="Felis G.E."/>
            <person name="de Vos W.M."/>
            <person name="Barrangou R."/>
            <person name="Klaenhammer T.R."/>
            <person name="Caufield P.W."/>
            <person name="Cui Y."/>
            <person name="Zhang H."/>
            <person name="O'Toole P.W."/>
        </authorList>
    </citation>
    <scope>NUCLEOTIDE SEQUENCE [LARGE SCALE GENOMIC DNA]</scope>
    <source>
        <strain evidence="14 15">DSM 18527</strain>
    </source>
</reference>
<dbReference type="PANTHER" id="PTHR42798:SF6">
    <property type="entry name" value="CELL DIVISION ATP-BINDING PROTEIN FTSE"/>
    <property type="match status" value="1"/>
</dbReference>
<dbReference type="STRING" id="1423734.FC83_GL002797"/>
<proteinExistence type="inferred from homology"/>
<feature type="transmembrane region" description="Helical" evidence="12">
    <location>
        <begin position="271"/>
        <end position="290"/>
    </location>
</feature>
<dbReference type="InterPro" id="IPR017911">
    <property type="entry name" value="MacB-like_ATP-bd"/>
</dbReference>
<dbReference type="FunFam" id="3.40.50.300:FF:000032">
    <property type="entry name" value="Export ABC transporter ATP-binding protein"/>
    <property type="match status" value="1"/>
</dbReference>
<keyword evidence="2" id="KW-0813">Transport</keyword>
<evidence type="ECO:0000259" key="13">
    <source>
        <dbReference type="PROSITE" id="PS50893"/>
    </source>
</evidence>
<keyword evidence="8" id="KW-0029">Amino-acid transport</keyword>
<dbReference type="PROSITE" id="PS50893">
    <property type="entry name" value="ABC_TRANSPORTER_2"/>
    <property type="match status" value="1"/>
</dbReference>
<dbReference type="InterPro" id="IPR003439">
    <property type="entry name" value="ABC_transporter-like_ATP-bd"/>
</dbReference>
<dbReference type="eggNOG" id="COG1136">
    <property type="taxonomic scope" value="Bacteria"/>
</dbReference>
<evidence type="ECO:0000256" key="10">
    <source>
        <dbReference type="ARBA" id="ARBA00023136"/>
    </source>
</evidence>
<evidence type="ECO:0000313" key="15">
    <source>
        <dbReference type="Proteomes" id="UP000051236"/>
    </source>
</evidence>
<feature type="domain" description="ABC transporter" evidence="13">
    <location>
        <begin position="10"/>
        <end position="248"/>
    </location>
</feature>
<evidence type="ECO:0000256" key="7">
    <source>
        <dbReference type="ARBA" id="ARBA00022840"/>
    </source>
</evidence>
<dbReference type="GO" id="GO:0005886">
    <property type="term" value="C:plasma membrane"/>
    <property type="evidence" value="ECO:0007669"/>
    <property type="project" value="UniProtKB-SubCell"/>
</dbReference>
<dbReference type="GO" id="GO:0016887">
    <property type="term" value="F:ATP hydrolysis activity"/>
    <property type="evidence" value="ECO:0007669"/>
    <property type="project" value="InterPro"/>
</dbReference>
<evidence type="ECO:0000256" key="6">
    <source>
        <dbReference type="ARBA" id="ARBA00022741"/>
    </source>
</evidence>
<dbReference type="Pfam" id="PF12704">
    <property type="entry name" value="MacB_PCD"/>
    <property type="match status" value="1"/>
</dbReference>
<comment type="caution">
    <text evidence="14">The sequence shown here is derived from an EMBL/GenBank/DDBJ whole genome shotgun (WGS) entry which is preliminary data.</text>
</comment>
<name>A0A0R1XTW2_9LACO</name>
<dbReference type="AlphaFoldDB" id="A0A0R1XTW2"/>
<dbReference type="GO" id="GO:0006865">
    <property type="term" value="P:amino acid transport"/>
    <property type="evidence" value="ECO:0007669"/>
    <property type="project" value="UniProtKB-KW"/>
</dbReference>
<keyword evidence="7" id="KW-0067">ATP-binding</keyword>
<dbReference type="PANTHER" id="PTHR42798">
    <property type="entry name" value="LIPOPROTEIN-RELEASING SYSTEM ATP-BINDING PROTEIN LOLD"/>
    <property type="match status" value="1"/>
</dbReference>
<dbReference type="PATRIC" id="fig|1423734.3.peg.2842"/>
<accession>A0A0R1XTW2</accession>
<evidence type="ECO:0000256" key="11">
    <source>
        <dbReference type="ARBA" id="ARBA00038388"/>
    </source>
</evidence>
<keyword evidence="15" id="KW-1185">Reference proteome</keyword>
<feature type="transmembrane region" description="Helical" evidence="12">
    <location>
        <begin position="620"/>
        <end position="638"/>
    </location>
</feature>
<dbReference type="Proteomes" id="UP000051236">
    <property type="component" value="Unassembled WGS sequence"/>
</dbReference>
<evidence type="ECO:0000256" key="1">
    <source>
        <dbReference type="ARBA" id="ARBA00004429"/>
    </source>
</evidence>
<dbReference type="SUPFAM" id="SSF52540">
    <property type="entry name" value="P-loop containing nucleoside triphosphate hydrolases"/>
    <property type="match status" value="1"/>
</dbReference>
<dbReference type="Pfam" id="PF00005">
    <property type="entry name" value="ABC_tran"/>
    <property type="match status" value="1"/>
</dbReference>
<evidence type="ECO:0000313" key="14">
    <source>
        <dbReference type="EMBL" id="KRM33546.1"/>
    </source>
</evidence>
<dbReference type="InterPro" id="IPR025857">
    <property type="entry name" value="MacB_PCD"/>
</dbReference>
<dbReference type="GO" id="GO:0022857">
    <property type="term" value="F:transmembrane transporter activity"/>
    <property type="evidence" value="ECO:0007669"/>
    <property type="project" value="UniProtKB-ARBA"/>
</dbReference>